<dbReference type="EMBL" id="AP023396">
    <property type="protein sequence ID" value="BCK59199.1"/>
    <property type="molecule type" value="Genomic_DNA"/>
</dbReference>
<name>A0A7G1KYV6_9NOCA</name>
<proteinExistence type="predicted"/>
<dbReference type="AlphaFoldDB" id="A0A7G1KYV6"/>
<dbReference type="Proteomes" id="UP000516173">
    <property type="component" value="Chromosome"/>
</dbReference>
<protein>
    <submittedName>
        <fullName evidence="1">Uncharacterized protein</fullName>
    </submittedName>
</protein>
<sequence length="75" mass="8142">MLGIPVTDQNALPPDEIAASVHPNAAVPHSFSKEVRKEGTDEFRVGQNEPTTVVGPSLHTLREILDKLSELARDV</sequence>
<organism evidence="1 2">
    <name type="scientific">Nocardia wallacei</name>
    <dbReference type="NCBI Taxonomy" id="480035"/>
    <lineage>
        <taxon>Bacteria</taxon>
        <taxon>Bacillati</taxon>
        <taxon>Actinomycetota</taxon>
        <taxon>Actinomycetes</taxon>
        <taxon>Mycobacteriales</taxon>
        <taxon>Nocardiaceae</taxon>
        <taxon>Nocardia</taxon>
    </lineage>
</organism>
<gene>
    <name evidence="1" type="ORF">NWFMUON74_69710</name>
</gene>
<evidence type="ECO:0000313" key="2">
    <source>
        <dbReference type="Proteomes" id="UP000516173"/>
    </source>
</evidence>
<keyword evidence="2" id="KW-1185">Reference proteome</keyword>
<evidence type="ECO:0000313" key="1">
    <source>
        <dbReference type="EMBL" id="BCK59199.1"/>
    </source>
</evidence>
<accession>A0A7G1KYV6</accession>
<reference evidence="1 2" key="1">
    <citation type="submission" date="2020-08" db="EMBL/GenBank/DDBJ databases">
        <title>Genome Sequencing of Nocardia wallacei strain FMUON74 and assembly.</title>
        <authorList>
            <person name="Toyokawa M."/>
            <person name="Uesaka K."/>
        </authorList>
    </citation>
    <scope>NUCLEOTIDE SEQUENCE [LARGE SCALE GENOMIC DNA]</scope>
    <source>
        <strain evidence="1 2">FMUON74</strain>
    </source>
</reference>
<dbReference type="KEGG" id="nwl:NWFMUON74_69710"/>